<accession>A0ABV3DM97</accession>
<keyword evidence="3" id="KW-1185">Reference proteome</keyword>
<dbReference type="Proteomes" id="UP001551482">
    <property type="component" value="Unassembled WGS sequence"/>
</dbReference>
<feature type="domain" description="Carrier" evidence="1">
    <location>
        <begin position="5"/>
        <end position="62"/>
    </location>
</feature>
<evidence type="ECO:0000313" key="2">
    <source>
        <dbReference type="EMBL" id="MEU8136299.1"/>
    </source>
</evidence>
<comment type="caution">
    <text evidence="2">The sequence shown here is derived from an EMBL/GenBank/DDBJ whole genome shotgun (WGS) entry which is preliminary data.</text>
</comment>
<dbReference type="EMBL" id="JBEZFP010000060">
    <property type="protein sequence ID" value="MEU8136299.1"/>
    <property type="molecule type" value="Genomic_DNA"/>
</dbReference>
<dbReference type="Gene3D" id="1.10.1200.10">
    <property type="entry name" value="ACP-like"/>
    <property type="match status" value="1"/>
</dbReference>
<dbReference type="InterPro" id="IPR009081">
    <property type="entry name" value="PP-bd_ACP"/>
</dbReference>
<gene>
    <name evidence="2" type="ORF">AB0C36_22665</name>
</gene>
<sequence>MSTKERLKGVFASALDLDPETTSIEDLRYREIDKWDSLGHMVLVAAIEDEFDVQLDTDQVIDMNAFKVAYDMLREMGQGD</sequence>
<dbReference type="Pfam" id="PF00550">
    <property type="entry name" value="PP-binding"/>
    <property type="match status" value="1"/>
</dbReference>
<evidence type="ECO:0000259" key="1">
    <source>
        <dbReference type="Pfam" id="PF00550"/>
    </source>
</evidence>
<dbReference type="SUPFAM" id="SSF47336">
    <property type="entry name" value="ACP-like"/>
    <property type="match status" value="1"/>
</dbReference>
<dbReference type="InterPro" id="IPR036736">
    <property type="entry name" value="ACP-like_sf"/>
</dbReference>
<evidence type="ECO:0000313" key="3">
    <source>
        <dbReference type="Proteomes" id="UP001551482"/>
    </source>
</evidence>
<proteinExistence type="predicted"/>
<dbReference type="RefSeq" id="WP_358356703.1">
    <property type="nucleotide sequence ID" value="NZ_JBEZFP010000060.1"/>
</dbReference>
<reference evidence="2 3" key="1">
    <citation type="submission" date="2024-06" db="EMBL/GenBank/DDBJ databases">
        <title>The Natural Products Discovery Center: Release of the First 8490 Sequenced Strains for Exploring Actinobacteria Biosynthetic Diversity.</title>
        <authorList>
            <person name="Kalkreuter E."/>
            <person name="Kautsar S.A."/>
            <person name="Yang D."/>
            <person name="Bader C.D."/>
            <person name="Teijaro C.N."/>
            <person name="Fluegel L."/>
            <person name="Davis C.M."/>
            <person name="Simpson J.R."/>
            <person name="Lauterbach L."/>
            <person name="Steele A.D."/>
            <person name="Gui C."/>
            <person name="Meng S."/>
            <person name="Li G."/>
            <person name="Viehrig K."/>
            <person name="Ye F."/>
            <person name="Su P."/>
            <person name="Kiefer A.F."/>
            <person name="Nichols A."/>
            <person name="Cepeda A.J."/>
            <person name="Yan W."/>
            <person name="Fan B."/>
            <person name="Jiang Y."/>
            <person name="Adhikari A."/>
            <person name="Zheng C.-J."/>
            <person name="Schuster L."/>
            <person name="Cowan T.M."/>
            <person name="Smanski M.J."/>
            <person name="Chevrette M.G."/>
            <person name="De Carvalho L.P.S."/>
            <person name="Shen B."/>
        </authorList>
    </citation>
    <scope>NUCLEOTIDE SEQUENCE [LARGE SCALE GENOMIC DNA]</scope>
    <source>
        <strain evidence="2 3">NPDC048946</strain>
    </source>
</reference>
<organism evidence="2 3">
    <name type="scientific">Streptodolium elevatio</name>
    <dbReference type="NCBI Taxonomy" id="3157996"/>
    <lineage>
        <taxon>Bacteria</taxon>
        <taxon>Bacillati</taxon>
        <taxon>Actinomycetota</taxon>
        <taxon>Actinomycetes</taxon>
        <taxon>Kitasatosporales</taxon>
        <taxon>Streptomycetaceae</taxon>
        <taxon>Streptodolium</taxon>
    </lineage>
</organism>
<name>A0ABV3DM97_9ACTN</name>
<protein>
    <submittedName>
        <fullName evidence="2">Acyl carrier protein</fullName>
    </submittedName>
</protein>